<sequence>MMRSLLDQKTKSKKGARKKAFIAIAIIHSKMLHTPIHYQPSIPASPGLNTKQSALPDHHTSYISNHLIRPDPFASYETSTSHSTSSIEDWVNKTLKDTSLFTLAKALERVPPFTQPSSPTTSLLGKRKRSLSPSSQQSEDAELLPLTRRLLRLHTKNMAGNNVYKTPTKGNAQGNAAAPPTPSSGSTVSNVNPKWVKMRMECHHIYRQSSAFDRADYNEFKKNVSSPIVADRPSGVKPGENSKFKEIYRTCVDNGATEATFKREML</sequence>
<evidence type="ECO:0000256" key="1">
    <source>
        <dbReference type="SAM" id="MobiDB-lite"/>
    </source>
</evidence>
<dbReference type="AlphaFoldDB" id="A0A2K9YDX2"/>
<proteinExistence type="predicted"/>
<organism evidence="2">
    <name type="scientific">Cladonia uncialis subsp. uncialis</name>
    <dbReference type="NCBI Taxonomy" id="180999"/>
    <lineage>
        <taxon>Eukaryota</taxon>
        <taxon>Fungi</taxon>
        <taxon>Dikarya</taxon>
        <taxon>Ascomycota</taxon>
        <taxon>Pezizomycotina</taxon>
        <taxon>Lecanoromycetes</taxon>
        <taxon>OSLEUM clade</taxon>
        <taxon>Lecanoromycetidae</taxon>
        <taxon>Lecanorales</taxon>
        <taxon>Lecanorineae</taxon>
        <taxon>Cladoniaceae</taxon>
        <taxon>Cladonia</taxon>
    </lineage>
</organism>
<accession>A0A2K9YDX2</accession>
<dbReference type="EMBL" id="MG777489">
    <property type="protein sequence ID" value="AUW31020.1"/>
    <property type="molecule type" value="Genomic_DNA"/>
</dbReference>
<reference evidence="2" key="1">
    <citation type="submission" date="2017-12" db="EMBL/GenBank/DDBJ databases">
        <title>Genome Sequencing Reveals a Rich Biosynthetic Potential.</title>
        <authorList>
            <person name="Bertrand R.L."/>
            <person name="Abdel-Hameed M.E."/>
            <person name="Sorensen J.L."/>
        </authorList>
    </citation>
    <scope>NUCLEOTIDE SEQUENCE</scope>
</reference>
<feature type="region of interest" description="Disordered" evidence="1">
    <location>
        <begin position="111"/>
        <end position="144"/>
    </location>
</feature>
<feature type="compositionally biased region" description="Low complexity" evidence="1">
    <location>
        <begin position="111"/>
        <end position="122"/>
    </location>
</feature>
<name>A0A2K9YDX2_CLAUC</name>
<evidence type="ECO:0000313" key="2">
    <source>
        <dbReference type="EMBL" id="AUW31020.1"/>
    </source>
</evidence>
<feature type="region of interest" description="Disordered" evidence="1">
    <location>
        <begin position="160"/>
        <end position="190"/>
    </location>
</feature>
<protein>
    <submittedName>
        <fullName evidence="2">Uncharacterized protein</fullName>
    </submittedName>
</protein>
<feature type="compositionally biased region" description="Polar residues" evidence="1">
    <location>
        <begin position="160"/>
        <end position="174"/>
    </location>
</feature>